<dbReference type="Proteomes" id="UP001296873">
    <property type="component" value="Unassembled WGS sequence"/>
</dbReference>
<name>A0ABS1DHC6_9PROT</name>
<proteinExistence type="predicted"/>
<evidence type="ECO:0000313" key="2">
    <source>
        <dbReference type="EMBL" id="MBK1669882.1"/>
    </source>
</evidence>
<dbReference type="EMBL" id="NRRL01000065">
    <property type="protein sequence ID" value="MBK1669882.1"/>
    <property type="molecule type" value="Genomic_DNA"/>
</dbReference>
<dbReference type="RefSeq" id="WP_200342227.1">
    <property type="nucleotide sequence ID" value="NZ_NRRL01000065.1"/>
</dbReference>
<feature type="transmembrane region" description="Helical" evidence="1">
    <location>
        <begin position="49"/>
        <end position="72"/>
    </location>
</feature>
<gene>
    <name evidence="2" type="ORF">CKO28_17745</name>
</gene>
<keyword evidence="1" id="KW-0472">Membrane</keyword>
<sequence length="93" mass="9160">MTESPPRPRCIPVFRALGAVSALAAGGLALAGVGLLLGLGAGSDTATGAVLLGLGALAGFASAMLLGFAANLEILHDIRARQPQAPSDENRPG</sequence>
<protein>
    <submittedName>
        <fullName evidence="2">Uncharacterized protein</fullName>
    </submittedName>
</protein>
<accession>A0ABS1DHC6</accession>
<comment type="caution">
    <text evidence="2">The sequence shown here is derived from an EMBL/GenBank/DDBJ whole genome shotgun (WGS) entry which is preliminary data.</text>
</comment>
<evidence type="ECO:0000256" key="1">
    <source>
        <dbReference type="SAM" id="Phobius"/>
    </source>
</evidence>
<keyword evidence="1" id="KW-0812">Transmembrane</keyword>
<keyword evidence="3" id="KW-1185">Reference proteome</keyword>
<keyword evidence="1" id="KW-1133">Transmembrane helix</keyword>
<organism evidence="2 3">
    <name type="scientific">Rhodovibrio sodomensis</name>
    <dbReference type="NCBI Taxonomy" id="1088"/>
    <lineage>
        <taxon>Bacteria</taxon>
        <taxon>Pseudomonadati</taxon>
        <taxon>Pseudomonadota</taxon>
        <taxon>Alphaproteobacteria</taxon>
        <taxon>Rhodospirillales</taxon>
        <taxon>Rhodovibrionaceae</taxon>
        <taxon>Rhodovibrio</taxon>
    </lineage>
</organism>
<evidence type="ECO:0000313" key="3">
    <source>
        <dbReference type="Proteomes" id="UP001296873"/>
    </source>
</evidence>
<reference evidence="2 3" key="1">
    <citation type="journal article" date="2020" name="Microorganisms">
        <title>Osmotic Adaptation and Compatible Solute Biosynthesis of Phototrophic Bacteria as Revealed from Genome Analyses.</title>
        <authorList>
            <person name="Imhoff J.F."/>
            <person name="Rahn T."/>
            <person name="Kunzel S."/>
            <person name="Keller A."/>
            <person name="Neulinger S.C."/>
        </authorList>
    </citation>
    <scope>NUCLEOTIDE SEQUENCE [LARGE SCALE GENOMIC DNA]</scope>
    <source>
        <strain evidence="2 3">DSM 9895</strain>
    </source>
</reference>
<feature type="transmembrane region" description="Helical" evidence="1">
    <location>
        <begin position="12"/>
        <end position="37"/>
    </location>
</feature>